<accession>A0A9Q9CBN5</accession>
<organism evidence="1 2">
    <name type="scientific">Encephalitozoon hellem</name>
    <name type="common">Microsporidian parasite</name>
    <dbReference type="NCBI Taxonomy" id="27973"/>
    <lineage>
        <taxon>Eukaryota</taxon>
        <taxon>Fungi</taxon>
        <taxon>Fungi incertae sedis</taxon>
        <taxon>Microsporidia</taxon>
        <taxon>Unikaryonidae</taxon>
        <taxon>Encephalitozoon</taxon>
    </lineage>
</organism>
<dbReference type="AlphaFoldDB" id="A0A9Q9CBN5"/>
<evidence type="ECO:0000313" key="1">
    <source>
        <dbReference type="EMBL" id="UTX42979.1"/>
    </source>
</evidence>
<dbReference type="Proteomes" id="UP001059546">
    <property type="component" value="Chromosome IV"/>
</dbReference>
<reference evidence="1" key="1">
    <citation type="submission" date="2021-05" db="EMBL/GenBank/DDBJ databases">
        <title>Encephalitozoon hellem ATCC 50604 Complete Genome.</title>
        <authorList>
            <person name="Mascarenhas dos Santos A.C."/>
            <person name="Julian A.T."/>
            <person name="Pombert J.-F."/>
        </authorList>
    </citation>
    <scope>NUCLEOTIDE SEQUENCE</scope>
    <source>
        <strain evidence="1">ATCC 50604</strain>
    </source>
</reference>
<dbReference type="EMBL" id="CP075150">
    <property type="protein sequence ID" value="UTX42979.1"/>
    <property type="molecule type" value="Genomic_DNA"/>
</dbReference>
<name>A0A9Q9CBN5_ENCHE</name>
<protein>
    <submittedName>
        <fullName evidence="1">Uncharacterized protein</fullName>
    </submittedName>
</protein>
<evidence type="ECO:0000313" key="2">
    <source>
        <dbReference type="Proteomes" id="UP001059546"/>
    </source>
</evidence>
<proteinExistence type="predicted"/>
<gene>
    <name evidence="1" type="ORF">GPU96_04g07120</name>
</gene>
<sequence>MLSTVAKVAVAGCAVYRIYKKAESTMKSDEEYLMKITGYARELAERMICEAKRHFKDKEYELSAEYLYYAYKHLDSSWEYVTSQIDSQEVYKLLHSKRIQGT</sequence>